<protein>
    <recommendedName>
        <fullName evidence="3">Pal1-like protein</fullName>
    </recommendedName>
</protein>
<sequence>MSSAINIARRRSLPERSIRVLVSPTPVTFAERRSVLQVLEQYGPVEVFKMTPGYHANFVSVTKEIATASRLVEYSPLTYDVPENHINTDVCVADLDDSESGNGLKSNQPCMTTAPGHPPGKRQFTLEIFPAPTYRHHFAMAGSPLYQSWPAAYREDKSFLAATLKQSLPQTMCSSGLAHWLFDVGSNNASKSGRKAERLQLKRWVPGKMQD</sequence>
<evidence type="ECO:0000313" key="1">
    <source>
        <dbReference type="EMBL" id="KHN99394.1"/>
    </source>
</evidence>
<proteinExistence type="predicted"/>
<reference evidence="1 2" key="1">
    <citation type="journal article" date="2014" name="Proc. Natl. Acad. Sci. U.S.A.">
        <title>Trajectory and genomic determinants of fungal-pathogen speciation and host adaptation.</title>
        <authorList>
            <person name="Hu X."/>
            <person name="Xiao G."/>
            <person name="Zheng P."/>
            <person name="Shang Y."/>
            <person name="Su Y."/>
            <person name="Zhang X."/>
            <person name="Liu X."/>
            <person name="Zhan S."/>
            <person name="St Leger R.J."/>
            <person name="Wang C."/>
        </authorList>
    </citation>
    <scope>NUCLEOTIDE SEQUENCE [LARGE SCALE GENOMIC DNA]</scope>
    <source>
        <strain evidence="1 2">ARSEF 1941</strain>
    </source>
</reference>
<accession>A0A0B2X0M0</accession>
<evidence type="ECO:0008006" key="3">
    <source>
        <dbReference type="Google" id="ProtNLM"/>
    </source>
</evidence>
<dbReference type="AlphaFoldDB" id="A0A0B2X0M0"/>
<dbReference type="EMBL" id="AZHE01000005">
    <property type="protein sequence ID" value="KHN99394.1"/>
    <property type="molecule type" value="Genomic_DNA"/>
</dbReference>
<dbReference type="RefSeq" id="XP_040680460.1">
    <property type="nucleotide sequence ID" value="XM_040821891.1"/>
</dbReference>
<dbReference type="GeneID" id="63737547"/>
<name>A0A0B2X0M0_METAS</name>
<dbReference type="HOGENOM" id="CLU_097236_0_0_1"/>
<evidence type="ECO:0000313" key="2">
    <source>
        <dbReference type="Proteomes" id="UP000030816"/>
    </source>
</evidence>
<dbReference type="STRING" id="1081103.A0A0B2X0M0"/>
<dbReference type="Proteomes" id="UP000030816">
    <property type="component" value="Unassembled WGS sequence"/>
</dbReference>
<gene>
    <name evidence="1" type="ORF">MAM_03092</name>
</gene>
<keyword evidence="2" id="KW-1185">Reference proteome</keyword>
<dbReference type="OrthoDB" id="5367448at2759"/>
<organism evidence="1 2">
    <name type="scientific">Metarhizium album (strain ARSEF 1941)</name>
    <dbReference type="NCBI Taxonomy" id="1081103"/>
    <lineage>
        <taxon>Eukaryota</taxon>
        <taxon>Fungi</taxon>
        <taxon>Dikarya</taxon>
        <taxon>Ascomycota</taxon>
        <taxon>Pezizomycotina</taxon>
        <taxon>Sordariomycetes</taxon>
        <taxon>Hypocreomycetidae</taxon>
        <taxon>Hypocreales</taxon>
        <taxon>Clavicipitaceae</taxon>
        <taxon>Metarhizium</taxon>
    </lineage>
</organism>
<comment type="caution">
    <text evidence="1">The sequence shown here is derived from an EMBL/GenBank/DDBJ whole genome shotgun (WGS) entry which is preliminary data.</text>
</comment>